<evidence type="ECO:0000313" key="4">
    <source>
        <dbReference type="Proteomes" id="UP000245449"/>
    </source>
</evidence>
<keyword evidence="4" id="KW-1185">Reference proteome</keyword>
<dbReference type="EMBL" id="QCZI01000010">
    <property type="protein sequence ID" value="PWA04844.1"/>
    <property type="molecule type" value="Genomic_DNA"/>
</dbReference>
<feature type="transmembrane region" description="Helical" evidence="1">
    <location>
        <begin position="190"/>
        <end position="210"/>
    </location>
</feature>
<keyword evidence="1" id="KW-0472">Membrane</keyword>
<protein>
    <recommendedName>
        <fullName evidence="2">Acyltransferase 3 domain-containing protein</fullName>
    </recommendedName>
</protein>
<dbReference type="GO" id="GO:0016747">
    <property type="term" value="F:acyltransferase activity, transferring groups other than amino-acyl groups"/>
    <property type="evidence" value="ECO:0007669"/>
    <property type="project" value="InterPro"/>
</dbReference>
<keyword evidence="1" id="KW-0812">Transmembrane</keyword>
<dbReference type="Pfam" id="PF01757">
    <property type="entry name" value="Acyl_transf_3"/>
    <property type="match status" value="1"/>
</dbReference>
<dbReference type="InterPro" id="IPR002656">
    <property type="entry name" value="Acyl_transf_3_dom"/>
</dbReference>
<feature type="transmembrane region" description="Helical" evidence="1">
    <location>
        <begin position="44"/>
        <end position="61"/>
    </location>
</feature>
<proteinExistence type="predicted"/>
<name>A0A2U1JIL2_9FLAO</name>
<comment type="caution">
    <text evidence="3">The sequence shown here is derived from an EMBL/GenBank/DDBJ whole genome shotgun (WGS) entry which is preliminary data.</text>
</comment>
<dbReference type="InterPro" id="IPR050879">
    <property type="entry name" value="Acyltransferase_3"/>
</dbReference>
<reference evidence="3 4" key="1">
    <citation type="submission" date="2018-04" db="EMBL/GenBank/DDBJ databases">
        <title>Flavobacterium sp. nov., isolated from glacier ice.</title>
        <authorList>
            <person name="Liu Q."/>
            <person name="Xin Y.-H."/>
        </authorList>
    </citation>
    <scope>NUCLEOTIDE SEQUENCE [LARGE SCALE GENOMIC DNA]</scope>
    <source>
        <strain evidence="3 4">RB1R5</strain>
    </source>
</reference>
<dbReference type="AlphaFoldDB" id="A0A2U1JIL2"/>
<gene>
    <name evidence="3" type="ORF">DB895_08745</name>
</gene>
<evidence type="ECO:0000256" key="1">
    <source>
        <dbReference type="SAM" id="Phobius"/>
    </source>
</evidence>
<dbReference type="OrthoDB" id="9796461at2"/>
<dbReference type="GO" id="GO:0000271">
    <property type="term" value="P:polysaccharide biosynthetic process"/>
    <property type="evidence" value="ECO:0007669"/>
    <property type="project" value="TreeGrafter"/>
</dbReference>
<feature type="transmembrane region" description="Helical" evidence="1">
    <location>
        <begin position="82"/>
        <end position="105"/>
    </location>
</feature>
<evidence type="ECO:0000259" key="2">
    <source>
        <dbReference type="Pfam" id="PF01757"/>
    </source>
</evidence>
<feature type="transmembrane region" description="Helical" evidence="1">
    <location>
        <begin position="157"/>
        <end position="178"/>
    </location>
</feature>
<feature type="transmembrane region" description="Helical" evidence="1">
    <location>
        <begin position="7"/>
        <end position="24"/>
    </location>
</feature>
<dbReference type="PANTHER" id="PTHR23028">
    <property type="entry name" value="ACETYLTRANSFERASE"/>
    <property type="match status" value="1"/>
</dbReference>
<sequence>MRIEQLTFTRFIAALSIVIFHYGQGSYLFNNKYLSFIFSQADVGVSYFFILSGFVMIIAYYNKKDVPFYDFIKNRLARVYPVYFLAIFLLLILKINSTSLEDLFLNILMIQSWIPGKATSHNYPGWSLSTELFFYLSFPFLFNYIYKKLTLKTISYLIILFCLFFQILFQLIVFYKIIEIPLYSNRDLNYLPIMRLNEFLIGNLAGLFFIKKLNIVNRNYNFHVFGVIALLLLVFKFPIDLNNHNGLLSVIFVPLIIFISLSKGKLSELFNNKVFVFLGEISFGIYILQYPVWCLINDYRLNKYLHLDNQDDFTLGFFIRLFFLVGLSSLSYLYFEKPIRNKIKLFRTPLK</sequence>
<evidence type="ECO:0000313" key="3">
    <source>
        <dbReference type="EMBL" id="PWA04844.1"/>
    </source>
</evidence>
<organism evidence="3 4">
    <name type="scientific">Flavobacterium psychrotolerans</name>
    <dbReference type="NCBI Taxonomy" id="2169410"/>
    <lineage>
        <taxon>Bacteria</taxon>
        <taxon>Pseudomonadati</taxon>
        <taxon>Bacteroidota</taxon>
        <taxon>Flavobacteriia</taxon>
        <taxon>Flavobacteriales</taxon>
        <taxon>Flavobacteriaceae</taxon>
        <taxon>Flavobacterium</taxon>
    </lineage>
</organism>
<feature type="transmembrane region" description="Helical" evidence="1">
    <location>
        <begin position="222"/>
        <end position="239"/>
    </location>
</feature>
<dbReference type="GO" id="GO:0016020">
    <property type="term" value="C:membrane"/>
    <property type="evidence" value="ECO:0007669"/>
    <property type="project" value="TreeGrafter"/>
</dbReference>
<dbReference type="PANTHER" id="PTHR23028:SF53">
    <property type="entry name" value="ACYL_TRANSF_3 DOMAIN-CONTAINING PROTEIN"/>
    <property type="match status" value="1"/>
</dbReference>
<feature type="transmembrane region" description="Helical" evidence="1">
    <location>
        <begin position="313"/>
        <end position="335"/>
    </location>
</feature>
<dbReference type="Proteomes" id="UP000245449">
    <property type="component" value="Unassembled WGS sequence"/>
</dbReference>
<dbReference type="RefSeq" id="WP_116724991.1">
    <property type="nucleotide sequence ID" value="NZ_QCZI01000010.1"/>
</dbReference>
<feature type="domain" description="Acyltransferase 3" evidence="2">
    <location>
        <begin position="6"/>
        <end position="321"/>
    </location>
</feature>
<feature type="transmembrane region" description="Helical" evidence="1">
    <location>
        <begin position="245"/>
        <end position="262"/>
    </location>
</feature>
<feature type="transmembrane region" description="Helical" evidence="1">
    <location>
        <begin position="274"/>
        <end position="293"/>
    </location>
</feature>
<accession>A0A2U1JIL2</accession>
<keyword evidence="1" id="KW-1133">Transmembrane helix</keyword>
<feature type="transmembrane region" description="Helical" evidence="1">
    <location>
        <begin position="125"/>
        <end position="145"/>
    </location>
</feature>